<sequence>MRVAASSPASQFPASVNGALLSGDARWQLAQRVAASDIFSRSEFLPKFLLDICELYLLGRTEEIREQQIGVRVFGRSPGYNPGDDNIVRNYAVQLRKRLNLYFEKEGKDEPFRIEIPRGGYIPVFHARKTKEEPSPVVTVISAAKEPETAAESHPDLPIPAAPRRADWRMFLAGLAIGLLLLGAAAFRWKLQTAPATVHAAPANPLWSAIFVRDRDTFIVPADSSLGILQNLTEEPVSLTSYLSGEYLSSVKVKGMDLGNLNDLRIQRYTSMVDLNITSRLSHLPEVVPDHLIVRYARDLRMDDLKNGNAILLGAIHTDPWVGLLQSSLNFKFVCGRRVNDCYISNAHPAQGESAAYRTDPNGPSRETYAIVALLPNLDRSGWILLIEGLNMAGTEAAANMLLDSAAMRPMIRQTMSRNGTLRPFELLVRTGSFDAEALPSRIIAWRFGE</sequence>
<dbReference type="Proteomes" id="UP000264702">
    <property type="component" value="Unassembled WGS sequence"/>
</dbReference>
<dbReference type="AlphaFoldDB" id="A0A372IUL8"/>
<proteinExistence type="predicted"/>
<keyword evidence="2" id="KW-1185">Reference proteome</keyword>
<reference evidence="1 2" key="1">
    <citation type="submission" date="2018-08" db="EMBL/GenBank/DDBJ databases">
        <title>Acidipila sp. 4G-K13, an acidobacterium isolated from forest soil.</title>
        <authorList>
            <person name="Gao Z.-H."/>
            <person name="Qiu L.-H."/>
        </authorList>
    </citation>
    <scope>NUCLEOTIDE SEQUENCE [LARGE SCALE GENOMIC DNA]</scope>
    <source>
        <strain evidence="1 2">4G-K13</strain>
    </source>
</reference>
<dbReference type="EMBL" id="QVQT01000001">
    <property type="protein sequence ID" value="RFU18637.1"/>
    <property type="molecule type" value="Genomic_DNA"/>
</dbReference>
<accession>A0A372IUL8</accession>
<comment type="caution">
    <text evidence="1">The sequence shown here is derived from an EMBL/GenBank/DDBJ whole genome shotgun (WGS) entry which is preliminary data.</text>
</comment>
<name>A0A372IUL8_9BACT</name>
<evidence type="ECO:0000313" key="1">
    <source>
        <dbReference type="EMBL" id="RFU18637.1"/>
    </source>
</evidence>
<protein>
    <submittedName>
        <fullName evidence="1">Uncharacterized protein</fullName>
    </submittedName>
</protein>
<gene>
    <name evidence="1" type="ORF">D0Y96_03590</name>
</gene>
<evidence type="ECO:0000313" key="2">
    <source>
        <dbReference type="Proteomes" id="UP000264702"/>
    </source>
</evidence>
<organism evidence="1 2">
    <name type="scientific">Paracidobacterium acidisoli</name>
    <dbReference type="NCBI Taxonomy" id="2303751"/>
    <lineage>
        <taxon>Bacteria</taxon>
        <taxon>Pseudomonadati</taxon>
        <taxon>Acidobacteriota</taxon>
        <taxon>Terriglobia</taxon>
        <taxon>Terriglobales</taxon>
        <taxon>Acidobacteriaceae</taxon>
        <taxon>Paracidobacterium</taxon>
    </lineage>
</organism>